<dbReference type="GO" id="GO:0005975">
    <property type="term" value="P:carbohydrate metabolic process"/>
    <property type="evidence" value="ECO:0007669"/>
    <property type="project" value="InterPro"/>
</dbReference>
<dbReference type="CDD" id="cd07779">
    <property type="entry name" value="ASKHA_NBD_FGGY_YgcE-like"/>
    <property type="match status" value="1"/>
</dbReference>
<evidence type="ECO:0000256" key="3">
    <source>
        <dbReference type="ARBA" id="ARBA00022777"/>
    </source>
</evidence>
<dbReference type="InterPro" id="IPR043129">
    <property type="entry name" value="ATPase_NBD"/>
</dbReference>
<dbReference type="GO" id="GO:0016301">
    <property type="term" value="F:kinase activity"/>
    <property type="evidence" value="ECO:0007669"/>
    <property type="project" value="UniProtKB-KW"/>
</dbReference>
<dbReference type="Pfam" id="PF02782">
    <property type="entry name" value="FGGY_C"/>
    <property type="match status" value="1"/>
</dbReference>
<dbReference type="InterPro" id="IPR018485">
    <property type="entry name" value="FGGY_C"/>
</dbReference>
<dbReference type="PIRSF" id="PIRSF000538">
    <property type="entry name" value="GlpK"/>
    <property type="match status" value="1"/>
</dbReference>
<dbReference type="SUPFAM" id="SSF53067">
    <property type="entry name" value="Actin-like ATPase domain"/>
    <property type="match status" value="2"/>
</dbReference>
<dbReference type="OrthoDB" id="9805576at2"/>
<dbReference type="InterPro" id="IPR050406">
    <property type="entry name" value="FGGY_Carb_Kinase"/>
</dbReference>
<evidence type="ECO:0000259" key="5">
    <source>
        <dbReference type="Pfam" id="PF02782"/>
    </source>
</evidence>
<evidence type="ECO:0000256" key="2">
    <source>
        <dbReference type="ARBA" id="ARBA00022679"/>
    </source>
</evidence>
<keyword evidence="3 6" id="KW-0418">Kinase</keyword>
<dbReference type="Proteomes" id="UP000198644">
    <property type="component" value="Unassembled WGS sequence"/>
</dbReference>
<dbReference type="Pfam" id="PF00370">
    <property type="entry name" value="FGGY_N"/>
    <property type="match status" value="1"/>
</dbReference>
<feature type="domain" description="Carbohydrate kinase FGGY N-terminal" evidence="4">
    <location>
        <begin position="6"/>
        <end position="253"/>
    </location>
</feature>
<protein>
    <submittedName>
        <fullName evidence="6">Sugar (Pentulose or hexulose) kinase</fullName>
    </submittedName>
</protein>
<dbReference type="Gene3D" id="3.30.420.40">
    <property type="match status" value="2"/>
</dbReference>
<evidence type="ECO:0000313" key="6">
    <source>
        <dbReference type="EMBL" id="SFR43848.1"/>
    </source>
</evidence>
<gene>
    <name evidence="6" type="ORF">SAMN05216203_0322</name>
</gene>
<dbReference type="PANTHER" id="PTHR43095:SF5">
    <property type="entry name" value="XYLULOSE KINASE"/>
    <property type="match status" value="1"/>
</dbReference>
<reference evidence="6 7" key="1">
    <citation type="submission" date="2016-10" db="EMBL/GenBank/DDBJ databases">
        <authorList>
            <person name="de Groot N.N."/>
        </authorList>
    </citation>
    <scope>NUCLEOTIDE SEQUENCE [LARGE SCALE GENOMIC DNA]</scope>
    <source>
        <strain evidence="6 7">CGMCC 1.9167</strain>
    </source>
</reference>
<comment type="similarity">
    <text evidence="1">Belongs to the FGGY kinase family.</text>
</comment>
<keyword evidence="2" id="KW-0808">Transferase</keyword>
<accession>A0A1I6GNV5</accession>
<dbReference type="InterPro" id="IPR000577">
    <property type="entry name" value="Carb_kinase_FGGY"/>
</dbReference>
<dbReference type="AlphaFoldDB" id="A0A1I6GNV5"/>
<dbReference type="STRING" id="650891.SAMN05216203_0322"/>
<proteinExistence type="inferred from homology"/>
<feature type="domain" description="Carbohydrate kinase FGGY C-terminal" evidence="5">
    <location>
        <begin position="264"/>
        <end position="456"/>
    </location>
</feature>
<dbReference type="RefSeq" id="WP_092008551.1">
    <property type="nucleotide sequence ID" value="NZ_FOYW01000001.1"/>
</dbReference>
<evidence type="ECO:0000256" key="1">
    <source>
        <dbReference type="ARBA" id="ARBA00009156"/>
    </source>
</evidence>
<sequence length="518" mass="57611">MSTPLILAIDQGTQSVRALLFDAGGTLVGRGRREIEPYVSPEPGWAEQDPDYFWRQLGLACDDLWTTTAARPEQVMGVTITCQRGTVVNLGEDGQPLRPAILWLDQRQAAVHGPVPGPWGWVFRGLRLENTIDQFRRNAEANWIADYQPDIWQRTRRYLLLSGYLNYRLTGEYRDSTGSQVGYLPFDFRRHQWAASRDFKWKLMPVKSTQLPELAQPADTLGHLTREAGEHLGLPAGLPVIASASDKACEVLGSGGTGPEIACLSYGTTATVNVTNPRYVEPVRLMPPYPSALPGHYSTEVMIYRGYWMVSWFKREFGQREQSIARERGIEPEVLFEELVRAVPPGSMGLMLQPYWSPGVRHPGPDAKGAMIGFGDVHTRAHIYRAILEGLAYALREGMERIQKRSGVPVRILRVAGGGSRSDAAMQLTADIFGMPAERPATTEASGLGAAIVAAAGLGLHPDVPAAARAMTPTTEVFQPDEQARKLYEQLYSKVYRKMYGRLDPLYRDIRRITGYPE</sequence>
<organism evidence="6 7">
    <name type="scientific">Marinobacter daqiaonensis</name>
    <dbReference type="NCBI Taxonomy" id="650891"/>
    <lineage>
        <taxon>Bacteria</taxon>
        <taxon>Pseudomonadati</taxon>
        <taxon>Pseudomonadota</taxon>
        <taxon>Gammaproteobacteria</taxon>
        <taxon>Pseudomonadales</taxon>
        <taxon>Marinobacteraceae</taxon>
        <taxon>Marinobacter</taxon>
    </lineage>
</organism>
<dbReference type="PANTHER" id="PTHR43095">
    <property type="entry name" value="SUGAR KINASE"/>
    <property type="match status" value="1"/>
</dbReference>
<dbReference type="EMBL" id="FOYW01000001">
    <property type="protein sequence ID" value="SFR43848.1"/>
    <property type="molecule type" value="Genomic_DNA"/>
</dbReference>
<evidence type="ECO:0000313" key="7">
    <source>
        <dbReference type="Proteomes" id="UP000198644"/>
    </source>
</evidence>
<keyword evidence="7" id="KW-1185">Reference proteome</keyword>
<name>A0A1I6GNV5_9GAMM</name>
<evidence type="ECO:0000259" key="4">
    <source>
        <dbReference type="Pfam" id="PF00370"/>
    </source>
</evidence>
<dbReference type="InterPro" id="IPR018484">
    <property type="entry name" value="FGGY_N"/>
</dbReference>